<dbReference type="InterPro" id="IPR050935">
    <property type="entry name" value="Bromo_chromatin_reader"/>
</dbReference>
<evidence type="ECO:0000259" key="4">
    <source>
        <dbReference type="PROSITE" id="PS50014"/>
    </source>
</evidence>
<dbReference type="eggNOG" id="KOG1778">
    <property type="taxonomic scope" value="Eukaryota"/>
</dbReference>
<dbReference type="GO" id="GO:0006355">
    <property type="term" value="P:regulation of DNA-templated transcription"/>
    <property type="evidence" value="ECO:0007669"/>
    <property type="project" value="TreeGrafter"/>
</dbReference>
<dbReference type="InterPro" id="IPR001487">
    <property type="entry name" value="Bromodomain"/>
</dbReference>
<proteinExistence type="predicted"/>
<dbReference type="SUPFAM" id="SSF47370">
    <property type="entry name" value="Bromodomain"/>
    <property type="match status" value="1"/>
</dbReference>
<feature type="domain" description="Bromo" evidence="4">
    <location>
        <begin position="234"/>
        <end position="306"/>
    </location>
</feature>
<sequence length="668" mass="74850">MRRRDVRRRETPARRRAALDRVAGITSRAMRADGDALARGGALRLAVRRETSPGDEAFVSESVKASTSGRDADAGTSRDGESGDEPNGRLEWVINRAQNSRYQNTDEFKADVERTWAFLEDKWTREGAKTRIDAARVVREYFDSKWLSRGIGERGGLVCIGSVGISPETIQMKKSSSLYSLNSLAERANTDDWANATGETAFESETNNGKVIEDDRAKELQALDRCVHVIKNFISQPEALSFKDPFDPQSTDYANYCAVIKEPMDLSTVLRRLESKQCESPQQVWDMCNLIWSNCRLYYPSTSKMQKLCDQAELMLTAAWRAEGLESFIGTSIDGSCNGQSKTRGVSLRKGSGVNTATSTKTGGRVAAFKCDVCKRSKKGRCGTESAPKSCLTRPENQTIERQAKIKERVSKLKPFKAACVKKMLAQDEELPAKRMIGKRKLTEAEQQESRFRRVFDETDPENFISQILETGSGSQQTDFNWDTTAHLANEQLRLEVLANQQLARYEESELSQRSNDGPNSRNAASIEALQTSMKTTTELLKECNLKLQVCNIIIARTTDDSKRETYVSERYTLEGQIRALHKRHQQQALTLRRLVLGKDDTPKPARISPEVSRQPRNASSEYTDVDLVDQFDQFISVATVFDGVGDDAKNDVAPEVAIESMFNFPRA</sequence>
<name>A0A1Y5I901_OSTTA</name>
<dbReference type="GO" id="GO:0005634">
    <property type="term" value="C:nucleus"/>
    <property type="evidence" value="ECO:0007669"/>
    <property type="project" value="TreeGrafter"/>
</dbReference>
<feature type="region of interest" description="Disordered" evidence="3">
    <location>
        <begin position="601"/>
        <end position="620"/>
    </location>
</feature>
<keyword evidence="5" id="KW-0648">Protein biosynthesis</keyword>
<keyword evidence="5" id="KW-0396">Initiation factor</keyword>
<dbReference type="EMBL" id="KZ155832">
    <property type="protein sequence ID" value="OUS43475.1"/>
    <property type="molecule type" value="Genomic_DNA"/>
</dbReference>
<dbReference type="Gene3D" id="1.20.920.10">
    <property type="entry name" value="Bromodomain-like"/>
    <property type="match status" value="1"/>
</dbReference>
<accession>A0A1Y5I901</accession>
<reference evidence="5" key="1">
    <citation type="submission" date="2017-04" db="EMBL/GenBank/DDBJ databases">
        <title>Population genomics of picophytoplankton unveils novel chromosome hypervariability.</title>
        <authorList>
            <consortium name="DOE Joint Genome Institute"/>
            <person name="Blanc-Mathieu R."/>
            <person name="Krasovec M."/>
            <person name="Hebrard M."/>
            <person name="Yau S."/>
            <person name="Desgranges E."/>
            <person name="Martin J."/>
            <person name="Schackwitz W."/>
            <person name="Kuo A."/>
            <person name="Salin G."/>
            <person name="Donnadieu C."/>
            <person name="Desdevises Y."/>
            <person name="Sanchez-Ferandin S."/>
            <person name="Moreau H."/>
            <person name="Rivals E."/>
            <person name="Grigoriev I.V."/>
            <person name="Grimsley N."/>
            <person name="Eyre-Walker A."/>
            <person name="Piganeau G."/>
        </authorList>
    </citation>
    <scope>NUCLEOTIDE SEQUENCE [LARGE SCALE GENOMIC DNA]</scope>
    <source>
        <strain evidence="5">RCC 1115</strain>
    </source>
</reference>
<dbReference type="PANTHER" id="PTHR22880:SF225">
    <property type="entry name" value="BROMODOMAIN-CONTAINING PROTEIN BET-1-RELATED"/>
    <property type="match status" value="1"/>
</dbReference>
<keyword evidence="1 2" id="KW-0103">Bromodomain</keyword>
<dbReference type="AlphaFoldDB" id="A0A1Y5I901"/>
<dbReference type="GO" id="GO:0003743">
    <property type="term" value="F:translation initiation factor activity"/>
    <property type="evidence" value="ECO:0007669"/>
    <property type="project" value="UniProtKB-KW"/>
</dbReference>
<organism evidence="5">
    <name type="scientific">Ostreococcus tauri</name>
    <name type="common">Marine green alga</name>
    <dbReference type="NCBI Taxonomy" id="70448"/>
    <lineage>
        <taxon>Eukaryota</taxon>
        <taxon>Viridiplantae</taxon>
        <taxon>Chlorophyta</taxon>
        <taxon>Mamiellophyceae</taxon>
        <taxon>Mamiellales</taxon>
        <taxon>Bathycoccaceae</taxon>
        <taxon>Ostreococcus</taxon>
    </lineage>
</organism>
<dbReference type="Proteomes" id="UP000195557">
    <property type="component" value="Unassembled WGS sequence"/>
</dbReference>
<evidence type="ECO:0000256" key="3">
    <source>
        <dbReference type="SAM" id="MobiDB-lite"/>
    </source>
</evidence>
<dbReference type="InterPro" id="IPR036427">
    <property type="entry name" value="Bromodomain-like_sf"/>
</dbReference>
<dbReference type="CDD" id="cd04369">
    <property type="entry name" value="Bromodomain"/>
    <property type="match status" value="1"/>
</dbReference>
<dbReference type="PROSITE" id="PS50014">
    <property type="entry name" value="BROMODOMAIN_2"/>
    <property type="match status" value="1"/>
</dbReference>
<dbReference type="GO" id="GO:0006338">
    <property type="term" value="P:chromatin remodeling"/>
    <property type="evidence" value="ECO:0007669"/>
    <property type="project" value="TreeGrafter"/>
</dbReference>
<gene>
    <name evidence="5" type="ORF">BE221DRAFT_194917</name>
</gene>
<dbReference type="PANTHER" id="PTHR22880">
    <property type="entry name" value="FALZ-RELATED BROMODOMAIN-CONTAINING PROTEINS"/>
    <property type="match status" value="1"/>
</dbReference>
<evidence type="ECO:0000313" key="5">
    <source>
        <dbReference type="EMBL" id="OUS43475.1"/>
    </source>
</evidence>
<dbReference type="GO" id="GO:0000785">
    <property type="term" value="C:chromatin"/>
    <property type="evidence" value="ECO:0007669"/>
    <property type="project" value="TreeGrafter"/>
</dbReference>
<feature type="region of interest" description="Disordered" evidence="3">
    <location>
        <begin position="54"/>
        <end position="88"/>
    </location>
</feature>
<evidence type="ECO:0000256" key="2">
    <source>
        <dbReference type="PROSITE-ProRule" id="PRU00035"/>
    </source>
</evidence>
<feature type="compositionally biased region" description="Basic and acidic residues" evidence="3">
    <location>
        <begin position="70"/>
        <end position="81"/>
    </location>
</feature>
<dbReference type="Pfam" id="PF00439">
    <property type="entry name" value="Bromodomain"/>
    <property type="match status" value="1"/>
</dbReference>
<dbReference type="SMART" id="SM00297">
    <property type="entry name" value="BROMO"/>
    <property type="match status" value="1"/>
</dbReference>
<protein>
    <submittedName>
        <fullName evidence="5">Transcription initiation factor TFIID, subunit BDF1 and related bromodomain protein</fullName>
    </submittedName>
</protein>
<evidence type="ECO:0000256" key="1">
    <source>
        <dbReference type="ARBA" id="ARBA00023117"/>
    </source>
</evidence>